<accession>A0ABP8LVF9</accession>
<comment type="subcellular location">
    <subcellularLocation>
        <location evidence="1">Endomembrane system</location>
        <topology evidence="1">Multi-pass membrane protein</topology>
    </subcellularLocation>
</comment>
<dbReference type="PANTHER" id="PTHR31851">
    <property type="entry name" value="FE(2+)/MN(2+) TRANSPORTER PCL1"/>
    <property type="match status" value="1"/>
</dbReference>
<evidence type="ECO:0000256" key="5">
    <source>
        <dbReference type="SAM" id="MobiDB-lite"/>
    </source>
</evidence>
<feature type="transmembrane region" description="Helical" evidence="6">
    <location>
        <begin position="170"/>
        <end position="191"/>
    </location>
</feature>
<evidence type="ECO:0000256" key="1">
    <source>
        <dbReference type="ARBA" id="ARBA00004127"/>
    </source>
</evidence>
<gene>
    <name evidence="7" type="ORF">GCM10023188_30680</name>
</gene>
<keyword evidence="8" id="KW-1185">Reference proteome</keyword>
<keyword evidence="3 6" id="KW-1133">Transmembrane helix</keyword>
<dbReference type="Proteomes" id="UP001500552">
    <property type="component" value="Unassembled WGS sequence"/>
</dbReference>
<dbReference type="Pfam" id="PF01988">
    <property type="entry name" value="VIT1"/>
    <property type="match status" value="1"/>
</dbReference>
<feature type="transmembrane region" description="Helical" evidence="6">
    <location>
        <begin position="203"/>
        <end position="220"/>
    </location>
</feature>
<evidence type="ECO:0000313" key="8">
    <source>
        <dbReference type="Proteomes" id="UP001500552"/>
    </source>
</evidence>
<organism evidence="7 8">
    <name type="scientific">Pontibacter saemangeumensis</name>
    <dbReference type="NCBI Taxonomy" id="1084525"/>
    <lineage>
        <taxon>Bacteria</taxon>
        <taxon>Pseudomonadati</taxon>
        <taxon>Bacteroidota</taxon>
        <taxon>Cytophagia</taxon>
        <taxon>Cytophagales</taxon>
        <taxon>Hymenobacteraceae</taxon>
        <taxon>Pontibacter</taxon>
    </lineage>
</organism>
<feature type="region of interest" description="Disordered" evidence="5">
    <location>
        <begin position="1"/>
        <end position="25"/>
    </location>
</feature>
<feature type="transmembrane region" description="Helical" evidence="6">
    <location>
        <begin position="232"/>
        <end position="251"/>
    </location>
</feature>
<feature type="compositionally biased region" description="Basic and acidic residues" evidence="5">
    <location>
        <begin position="10"/>
        <end position="25"/>
    </location>
</feature>
<comment type="caution">
    <text evidence="7">The sequence shown here is derived from an EMBL/GenBank/DDBJ whole genome shotgun (WGS) entry which is preliminary data.</text>
</comment>
<proteinExistence type="predicted"/>
<evidence type="ECO:0000256" key="6">
    <source>
        <dbReference type="SAM" id="Phobius"/>
    </source>
</evidence>
<reference evidence="8" key="1">
    <citation type="journal article" date="2019" name="Int. J. Syst. Evol. Microbiol.">
        <title>The Global Catalogue of Microorganisms (GCM) 10K type strain sequencing project: providing services to taxonomists for standard genome sequencing and annotation.</title>
        <authorList>
            <consortium name="The Broad Institute Genomics Platform"/>
            <consortium name="The Broad Institute Genome Sequencing Center for Infectious Disease"/>
            <person name="Wu L."/>
            <person name="Ma J."/>
        </authorList>
    </citation>
    <scope>NUCLEOTIDE SEQUENCE [LARGE SCALE GENOMIC DNA]</scope>
    <source>
        <strain evidence="8">JCM 17926</strain>
    </source>
</reference>
<protein>
    <submittedName>
        <fullName evidence="7">VIT1/CCC1 transporter family protein</fullName>
    </submittedName>
</protein>
<keyword evidence="2 6" id="KW-0812">Transmembrane</keyword>
<evidence type="ECO:0000256" key="4">
    <source>
        <dbReference type="ARBA" id="ARBA00023136"/>
    </source>
</evidence>
<dbReference type="EMBL" id="BAABHC010000016">
    <property type="protein sequence ID" value="GAA4436989.1"/>
    <property type="molecule type" value="Genomic_DNA"/>
</dbReference>
<name>A0ABP8LVF9_9BACT</name>
<evidence type="ECO:0000313" key="7">
    <source>
        <dbReference type="EMBL" id="GAA4436989.1"/>
    </source>
</evidence>
<dbReference type="RefSeq" id="WP_345160333.1">
    <property type="nucleotide sequence ID" value="NZ_BAABHC010000016.1"/>
</dbReference>
<keyword evidence="4 6" id="KW-0472">Membrane</keyword>
<evidence type="ECO:0000256" key="2">
    <source>
        <dbReference type="ARBA" id="ARBA00022692"/>
    </source>
</evidence>
<evidence type="ECO:0000256" key="3">
    <source>
        <dbReference type="ARBA" id="ARBA00022989"/>
    </source>
</evidence>
<dbReference type="InterPro" id="IPR008217">
    <property type="entry name" value="Ccc1_fam"/>
</dbReference>
<sequence>MLFNTPPSDDEMRKQLEASHTPDKISSRLRHKAGESYLKDFVYGAVDGAVTTFAVVSGVEGADLAPRIVIILGMANLFADGFSMAVSNYLGAQTEKQLIEKTRAEEQAHIQLYPEGEKEEIRQIYAEKGFKGENLKRAVEIITSDKKQWADTMLKEEYDLPSSHIVAWKAALATFTAFLLIGFIPVFPFLWNYLSGHQFQSPFLWSSVSTGIAFFAVGAIKSKFVDKPWYSSGIETLLLGGAAAALAYLIGDLLEGLA</sequence>